<dbReference type="InterPro" id="IPR006108">
    <property type="entry name" value="3HC_DH_C"/>
</dbReference>
<dbReference type="Gene3D" id="3.90.226.10">
    <property type="entry name" value="2-enoyl-CoA Hydratase, Chain A, domain 1"/>
    <property type="match status" value="1"/>
</dbReference>
<comment type="subunit">
    <text evidence="3">Monomer.</text>
</comment>
<dbReference type="RefSeq" id="WP_189380166.1">
    <property type="nucleotide sequence ID" value="NZ_BMYI01000001.1"/>
</dbReference>
<dbReference type="EMBL" id="BMYI01000001">
    <property type="protein sequence ID" value="GHC12309.1"/>
    <property type="molecule type" value="Genomic_DNA"/>
</dbReference>
<name>A0ABQ3F7T5_9RHOB</name>
<keyword evidence="12" id="KW-0511">Multifunctional enzyme</keyword>
<evidence type="ECO:0000256" key="6">
    <source>
        <dbReference type="ARBA" id="ARBA00023002"/>
    </source>
</evidence>
<sequence length="647" mass="66774">MSVVSIEREGEIAVVTVDNPPVNALGQALRQGLWDAVATLDADPDVRAVVLICAGRTFIAGADVREFGKPPVEPHLPDVVNRIEGAVKPWVAAIHGSALGGGFEVALGCRFRVALDGASVGLPEVGLGIVPGASGTVRTPRVAGAAAAVDLVTTGKPVKAAKAQAMGLVDAVLSGDLREGAIAFARAALEAPLPLPASERPVTDPAAAFWAEQQAAVAKRAKGEAAPLSALACVQKAVQAPFAEALAFERATFLDLRGSDQAAALRHVFFAERAAPRPAHLGEAKPLPLRNAGVIGGGTMGAGIAAALRDAGLPVVLIERDAEALARGLANLQTIFDGGVKRGKLTPEQAAARMAGVTGATDYAALADTDLVIEAVFEEIGVKRAVFADLARHCRADAVLATNTSYLDPRAIAEGLANPGRFIGLHFFSPANVMKLLEIVPTPETAPETLATGFALARALGKIPVQAGICEGFIGNRILKRYRAAAEALVRQGVAIAEVDAAMRGFGFAMGPFEAQDLGGLDIAFLQREGARAAGQDVPETLGDLLVRAGRKGQKTGGGWYDYAPGDRKPQASARVAEVLAAAITAGPALDHAAIAERLVGEMAAEGEAILAEGIALSPSDIDLVEIHGYGFPRWRGGPMHYTARKG</sequence>
<dbReference type="InterPro" id="IPR029045">
    <property type="entry name" value="ClpP/crotonase-like_dom_sf"/>
</dbReference>
<dbReference type="SUPFAM" id="SSF48179">
    <property type="entry name" value="6-phosphogluconate dehydrogenase C-terminal domain-like"/>
    <property type="match status" value="2"/>
</dbReference>
<dbReference type="SUPFAM" id="SSF52096">
    <property type="entry name" value="ClpP/crotonase"/>
    <property type="match status" value="1"/>
</dbReference>
<dbReference type="Pfam" id="PF00378">
    <property type="entry name" value="ECH_1"/>
    <property type="match status" value="1"/>
</dbReference>
<dbReference type="Pfam" id="PF00725">
    <property type="entry name" value="3HCDH"/>
    <property type="match status" value="1"/>
</dbReference>
<dbReference type="InterPro" id="IPR006176">
    <property type="entry name" value="3-OHacyl-CoA_DH_NAD-bd"/>
</dbReference>
<dbReference type="Gene3D" id="3.40.50.720">
    <property type="entry name" value="NAD(P)-binding Rossmann-like Domain"/>
    <property type="match status" value="1"/>
</dbReference>
<keyword evidence="10" id="KW-0413">Isomerase</keyword>
<comment type="pathway">
    <text evidence="2">Lipid metabolism; fatty acid beta-oxidation.</text>
</comment>
<evidence type="ECO:0000259" key="15">
    <source>
        <dbReference type="Pfam" id="PF02737"/>
    </source>
</evidence>
<accession>A0ABQ3F7T5</accession>
<keyword evidence="6" id="KW-0560">Oxidoreductase</keyword>
<dbReference type="Gene3D" id="1.10.1040.50">
    <property type="match status" value="1"/>
</dbReference>
<reference evidence="17" key="1">
    <citation type="journal article" date="2019" name="Int. J. Syst. Evol. Microbiol.">
        <title>The Global Catalogue of Microorganisms (GCM) 10K type strain sequencing project: providing services to taxonomists for standard genome sequencing and annotation.</title>
        <authorList>
            <consortium name="The Broad Institute Genomics Platform"/>
            <consortium name="The Broad Institute Genome Sequencing Center for Infectious Disease"/>
            <person name="Wu L."/>
            <person name="Ma J."/>
        </authorList>
    </citation>
    <scope>NUCLEOTIDE SEQUENCE [LARGE SCALE GENOMIC DNA]</scope>
    <source>
        <strain evidence="17">KCTC 23298</strain>
    </source>
</reference>
<evidence type="ECO:0000256" key="7">
    <source>
        <dbReference type="ARBA" id="ARBA00023027"/>
    </source>
</evidence>
<evidence type="ECO:0000256" key="9">
    <source>
        <dbReference type="ARBA" id="ARBA00023140"/>
    </source>
</evidence>
<evidence type="ECO:0000256" key="2">
    <source>
        <dbReference type="ARBA" id="ARBA00005005"/>
    </source>
</evidence>
<evidence type="ECO:0000256" key="4">
    <source>
        <dbReference type="ARBA" id="ARBA00022832"/>
    </source>
</evidence>
<evidence type="ECO:0000256" key="5">
    <source>
        <dbReference type="ARBA" id="ARBA00022963"/>
    </source>
</evidence>
<keyword evidence="7" id="KW-0520">NAD</keyword>
<evidence type="ECO:0000256" key="12">
    <source>
        <dbReference type="ARBA" id="ARBA00023268"/>
    </source>
</evidence>
<evidence type="ECO:0000313" key="17">
    <source>
        <dbReference type="Proteomes" id="UP000658305"/>
    </source>
</evidence>
<keyword evidence="8" id="KW-0443">Lipid metabolism</keyword>
<dbReference type="Proteomes" id="UP000658305">
    <property type="component" value="Unassembled WGS sequence"/>
</dbReference>
<comment type="catalytic activity">
    <reaction evidence="13">
        <text>a (3S)-3-hydroxyacyl-CoA + NAD(+) = a 3-oxoacyl-CoA + NADH + H(+)</text>
        <dbReference type="Rhea" id="RHEA:22432"/>
        <dbReference type="ChEBI" id="CHEBI:15378"/>
        <dbReference type="ChEBI" id="CHEBI:57318"/>
        <dbReference type="ChEBI" id="CHEBI:57540"/>
        <dbReference type="ChEBI" id="CHEBI:57945"/>
        <dbReference type="ChEBI" id="CHEBI:90726"/>
        <dbReference type="EC" id="1.1.1.35"/>
    </reaction>
</comment>
<evidence type="ECO:0000256" key="11">
    <source>
        <dbReference type="ARBA" id="ARBA00023239"/>
    </source>
</evidence>
<protein>
    <submittedName>
        <fullName evidence="16">3-hydroxyacyl-CoA dehydrogenase</fullName>
    </submittedName>
</protein>
<dbReference type="CDD" id="cd06558">
    <property type="entry name" value="crotonase-like"/>
    <property type="match status" value="1"/>
</dbReference>
<organism evidence="16 17">
    <name type="scientific">Gemmobacter nanjingensis</name>
    <dbReference type="NCBI Taxonomy" id="488454"/>
    <lineage>
        <taxon>Bacteria</taxon>
        <taxon>Pseudomonadati</taxon>
        <taxon>Pseudomonadota</taxon>
        <taxon>Alphaproteobacteria</taxon>
        <taxon>Rhodobacterales</taxon>
        <taxon>Paracoccaceae</taxon>
        <taxon>Gemmobacter</taxon>
    </lineage>
</organism>
<keyword evidence="11" id="KW-0456">Lyase</keyword>
<comment type="subcellular location">
    <subcellularLocation>
        <location evidence="1">Peroxisome</location>
    </subcellularLocation>
</comment>
<keyword evidence="4" id="KW-0276">Fatty acid metabolism</keyword>
<dbReference type="PANTHER" id="PTHR23309">
    <property type="entry name" value="3-HYDROXYACYL-COA DEHYROGENASE"/>
    <property type="match status" value="1"/>
</dbReference>
<evidence type="ECO:0000256" key="10">
    <source>
        <dbReference type="ARBA" id="ARBA00023235"/>
    </source>
</evidence>
<dbReference type="InterPro" id="IPR036291">
    <property type="entry name" value="NAD(P)-bd_dom_sf"/>
</dbReference>
<dbReference type="InterPro" id="IPR001753">
    <property type="entry name" value="Enoyl-CoA_hydra/iso"/>
</dbReference>
<evidence type="ECO:0000259" key="14">
    <source>
        <dbReference type="Pfam" id="PF00725"/>
    </source>
</evidence>
<keyword evidence="17" id="KW-1185">Reference proteome</keyword>
<feature type="domain" description="3-hydroxyacyl-CoA dehydrogenase C-terminal" evidence="14">
    <location>
        <begin position="472"/>
        <end position="563"/>
    </location>
</feature>
<gene>
    <name evidence="16" type="ORF">GCM10007291_06850</name>
</gene>
<dbReference type="PANTHER" id="PTHR23309:SF49">
    <property type="entry name" value="PEROXISOMAL BIFUNCTIONAL ENZYME"/>
    <property type="match status" value="1"/>
</dbReference>
<keyword evidence="5" id="KW-0442">Lipid degradation</keyword>
<evidence type="ECO:0000256" key="8">
    <source>
        <dbReference type="ARBA" id="ARBA00023098"/>
    </source>
</evidence>
<dbReference type="Pfam" id="PF02737">
    <property type="entry name" value="3HCDH_N"/>
    <property type="match status" value="1"/>
</dbReference>
<comment type="caution">
    <text evidence="16">The sequence shown here is derived from an EMBL/GenBank/DDBJ whole genome shotgun (WGS) entry which is preliminary data.</text>
</comment>
<evidence type="ECO:0000256" key="1">
    <source>
        <dbReference type="ARBA" id="ARBA00004275"/>
    </source>
</evidence>
<proteinExistence type="predicted"/>
<evidence type="ECO:0000256" key="13">
    <source>
        <dbReference type="ARBA" id="ARBA00049556"/>
    </source>
</evidence>
<evidence type="ECO:0000256" key="3">
    <source>
        <dbReference type="ARBA" id="ARBA00011245"/>
    </source>
</evidence>
<dbReference type="SUPFAM" id="SSF51735">
    <property type="entry name" value="NAD(P)-binding Rossmann-fold domains"/>
    <property type="match status" value="1"/>
</dbReference>
<feature type="domain" description="3-hydroxyacyl-CoA dehydrogenase NAD binding" evidence="15">
    <location>
        <begin position="292"/>
        <end position="467"/>
    </location>
</feature>
<evidence type="ECO:0000313" key="16">
    <source>
        <dbReference type="EMBL" id="GHC12309.1"/>
    </source>
</evidence>
<keyword evidence="9" id="KW-0576">Peroxisome</keyword>
<dbReference type="InterPro" id="IPR008927">
    <property type="entry name" value="6-PGluconate_DH-like_C_sf"/>
</dbReference>